<dbReference type="Pfam" id="PF00535">
    <property type="entry name" value="Glycos_transf_2"/>
    <property type="match status" value="1"/>
</dbReference>
<protein>
    <submittedName>
        <fullName evidence="2">Glycosyltransferase family 2 protein</fullName>
    </submittedName>
</protein>
<dbReference type="InterPro" id="IPR001173">
    <property type="entry name" value="Glyco_trans_2-like"/>
</dbReference>
<dbReference type="Gene3D" id="3.90.550.10">
    <property type="entry name" value="Spore Coat Polysaccharide Biosynthesis Protein SpsA, Chain A"/>
    <property type="match status" value="1"/>
</dbReference>
<proteinExistence type="predicted"/>
<feature type="domain" description="Glycosyltransferase 2-like" evidence="1">
    <location>
        <begin position="8"/>
        <end position="136"/>
    </location>
</feature>
<dbReference type="PANTHER" id="PTHR22916:SF3">
    <property type="entry name" value="UDP-GLCNAC:BETAGAL BETA-1,3-N-ACETYLGLUCOSAMINYLTRANSFERASE-LIKE PROTEIN 1"/>
    <property type="match status" value="1"/>
</dbReference>
<dbReference type="Proteomes" id="UP000283850">
    <property type="component" value="Unassembled WGS sequence"/>
</dbReference>
<comment type="caution">
    <text evidence="2">The sequence shown here is derived from an EMBL/GenBank/DDBJ whole genome shotgun (WGS) entry which is preliminary data.</text>
</comment>
<evidence type="ECO:0000313" key="2">
    <source>
        <dbReference type="EMBL" id="RGV49078.1"/>
    </source>
</evidence>
<dbReference type="InterPro" id="IPR029044">
    <property type="entry name" value="Nucleotide-diphossugar_trans"/>
</dbReference>
<name>A0A412XW23_9BACE</name>
<dbReference type="CDD" id="cd00761">
    <property type="entry name" value="Glyco_tranf_GTA_type"/>
    <property type="match status" value="1"/>
</dbReference>
<dbReference type="EMBL" id="QRZF01000020">
    <property type="protein sequence ID" value="RGV49078.1"/>
    <property type="molecule type" value="Genomic_DNA"/>
</dbReference>
<organism evidence="2 3">
    <name type="scientific">Bacteroides intestinalis</name>
    <dbReference type="NCBI Taxonomy" id="329854"/>
    <lineage>
        <taxon>Bacteria</taxon>
        <taxon>Pseudomonadati</taxon>
        <taxon>Bacteroidota</taxon>
        <taxon>Bacteroidia</taxon>
        <taxon>Bacteroidales</taxon>
        <taxon>Bacteroidaceae</taxon>
        <taxon>Bacteroides</taxon>
    </lineage>
</organism>
<dbReference type="PANTHER" id="PTHR22916">
    <property type="entry name" value="GLYCOSYLTRANSFERASE"/>
    <property type="match status" value="1"/>
</dbReference>
<reference evidence="2 3" key="1">
    <citation type="submission" date="2018-08" db="EMBL/GenBank/DDBJ databases">
        <title>A genome reference for cultivated species of the human gut microbiota.</title>
        <authorList>
            <person name="Zou Y."/>
            <person name="Xue W."/>
            <person name="Luo G."/>
        </authorList>
    </citation>
    <scope>NUCLEOTIDE SEQUENCE [LARGE SCALE GENOMIC DNA]</scope>
    <source>
        <strain evidence="2 3">AF14-32</strain>
    </source>
</reference>
<accession>A0A412XW23</accession>
<sequence>MEKKALVSLITPCHNSAAFIHRLFDSVLNQTYPNIEMIAVDNDSKDNTAKIIKNYIPLFNKKGYRLIYLHEEDLGPSAAIQNGLKHINGEYLLMPDSDDWYSMPTSIEKFVTKFEELPDVYAILRSQIQFIDEKSMLPIKIAYKDFPTDDPGTLFEDCLFAKNGYNFAPIGYMVKVSKLREQTGLQIFNAYNMGQQRQICLPLYYNYKAWTIPEPLVNYLVRSNSISHGSYNKYETQKELHEKIYSYISTILNSITNMPIKEKEMYLDKYMRQSIKRIAYQACNNNDKKGLRAFVNEYKTYGGNRFLLIILLKIQQLKALRKKVSVPK</sequence>
<evidence type="ECO:0000313" key="3">
    <source>
        <dbReference type="Proteomes" id="UP000283850"/>
    </source>
</evidence>
<gene>
    <name evidence="2" type="ORF">DWW10_21250</name>
</gene>
<dbReference type="RefSeq" id="WP_118422197.1">
    <property type="nucleotide sequence ID" value="NZ_QRZF01000020.1"/>
</dbReference>
<dbReference type="SUPFAM" id="SSF53448">
    <property type="entry name" value="Nucleotide-diphospho-sugar transferases"/>
    <property type="match status" value="1"/>
</dbReference>
<evidence type="ECO:0000259" key="1">
    <source>
        <dbReference type="Pfam" id="PF00535"/>
    </source>
</evidence>
<dbReference type="AlphaFoldDB" id="A0A412XW23"/>
<keyword evidence="2" id="KW-0808">Transferase</keyword>
<dbReference type="GO" id="GO:0016758">
    <property type="term" value="F:hexosyltransferase activity"/>
    <property type="evidence" value="ECO:0007669"/>
    <property type="project" value="UniProtKB-ARBA"/>
</dbReference>